<evidence type="ECO:0000256" key="1">
    <source>
        <dbReference type="SAM" id="SignalP"/>
    </source>
</evidence>
<protein>
    <submittedName>
        <fullName evidence="3">T9SS type A sorting domain-containing protein</fullName>
    </submittedName>
</protein>
<gene>
    <name evidence="3" type="ORF">I2H31_23210</name>
</gene>
<proteinExistence type="predicted"/>
<dbReference type="Proteomes" id="UP000618931">
    <property type="component" value="Unassembled WGS sequence"/>
</dbReference>
<dbReference type="Gene3D" id="2.60.40.10">
    <property type="entry name" value="Immunoglobulins"/>
    <property type="match status" value="1"/>
</dbReference>
<feature type="chain" id="PRO_5045401337" evidence="1">
    <location>
        <begin position="29"/>
        <end position="361"/>
    </location>
</feature>
<evidence type="ECO:0000313" key="3">
    <source>
        <dbReference type="EMBL" id="MBF9224031.1"/>
    </source>
</evidence>
<keyword evidence="1" id="KW-0732">Signal</keyword>
<evidence type="ECO:0000313" key="4">
    <source>
        <dbReference type="Proteomes" id="UP000618931"/>
    </source>
</evidence>
<evidence type="ECO:0000259" key="2">
    <source>
        <dbReference type="Pfam" id="PF18962"/>
    </source>
</evidence>
<reference evidence="3 4" key="1">
    <citation type="submission" date="2020-11" db="EMBL/GenBank/DDBJ databases">
        <authorList>
            <person name="Kim M.K."/>
        </authorList>
    </citation>
    <scope>NUCLEOTIDE SEQUENCE [LARGE SCALE GENOMIC DNA]</scope>
    <source>
        <strain evidence="3 4">BT662</strain>
    </source>
</reference>
<sequence>MRNFTLIISAYIGLFILTAAAGMPSAWAQVVRQATAVTDRDRGCVAIVCGDINDSAMAVDAAPATAASISPPLALGTAALRVGFAAPVPTGARVKLLVSFTSGNALSLGLVNNTSIRTYTANGSTAKQTLNMGTVLNLTTLSDQVMPVEFTATNDFQEVEVRTGSLVAVNVGYSVQLYHVTATFTPLPVELTAFTGKARGTGVELSWHTATERNSAYFQVERAADARGDFRTLGKVAAAGSATKASDYQFVDAQPLAQGYYRLRQVDQDGTTAYSPVVAVSATPATALAAYPNPTTGLLALRGTAATGFTLLNWLGQVVQQGTFSVNEAQQLDLRAHPNGVYYLREHATGATLKVVKTAGE</sequence>
<name>A0ABS0IB98_9BACT</name>
<dbReference type="RefSeq" id="WP_196295453.1">
    <property type="nucleotide sequence ID" value="NZ_JADQDM010000022.1"/>
</dbReference>
<dbReference type="EMBL" id="JADQDM010000022">
    <property type="protein sequence ID" value="MBF9224031.1"/>
    <property type="molecule type" value="Genomic_DNA"/>
</dbReference>
<comment type="caution">
    <text evidence="3">The sequence shown here is derived from an EMBL/GenBank/DDBJ whole genome shotgun (WGS) entry which is preliminary data.</text>
</comment>
<dbReference type="InterPro" id="IPR013783">
    <property type="entry name" value="Ig-like_fold"/>
</dbReference>
<feature type="domain" description="Secretion system C-terminal sorting" evidence="2">
    <location>
        <begin position="291"/>
        <end position="348"/>
    </location>
</feature>
<organism evidence="3 4">
    <name type="scientific">Hymenobacter ruricola</name>
    <dbReference type="NCBI Taxonomy" id="2791023"/>
    <lineage>
        <taxon>Bacteria</taxon>
        <taxon>Pseudomonadati</taxon>
        <taxon>Bacteroidota</taxon>
        <taxon>Cytophagia</taxon>
        <taxon>Cytophagales</taxon>
        <taxon>Hymenobacteraceae</taxon>
        <taxon>Hymenobacter</taxon>
    </lineage>
</organism>
<dbReference type="Pfam" id="PF18962">
    <property type="entry name" value="Por_Secre_tail"/>
    <property type="match status" value="1"/>
</dbReference>
<feature type="signal peptide" evidence="1">
    <location>
        <begin position="1"/>
        <end position="28"/>
    </location>
</feature>
<accession>A0ABS0IB98</accession>
<dbReference type="InterPro" id="IPR026444">
    <property type="entry name" value="Secre_tail"/>
</dbReference>
<keyword evidence="4" id="KW-1185">Reference proteome</keyword>
<dbReference type="NCBIfam" id="TIGR04183">
    <property type="entry name" value="Por_Secre_tail"/>
    <property type="match status" value="1"/>
</dbReference>